<dbReference type="RefSeq" id="WP_377602666.1">
    <property type="nucleotide sequence ID" value="NZ_JBHUME010000007.1"/>
</dbReference>
<protein>
    <submittedName>
        <fullName evidence="3">Protease complex subunit PrcB family protein</fullName>
    </submittedName>
</protein>
<feature type="domain" description="PrcB C-terminal" evidence="2">
    <location>
        <begin position="248"/>
        <end position="285"/>
    </location>
</feature>
<reference evidence="4" key="1">
    <citation type="journal article" date="2019" name="Int. J. Syst. Evol. Microbiol.">
        <title>The Global Catalogue of Microorganisms (GCM) 10K type strain sequencing project: providing services to taxonomists for standard genome sequencing and annotation.</title>
        <authorList>
            <consortium name="The Broad Institute Genomics Platform"/>
            <consortium name="The Broad Institute Genome Sequencing Center for Infectious Disease"/>
            <person name="Wu L."/>
            <person name="Ma J."/>
        </authorList>
    </citation>
    <scope>NUCLEOTIDE SEQUENCE [LARGE SCALE GENOMIC DNA]</scope>
    <source>
        <strain evidence="4">KCTC 3950</strain>
    </source>
</reference>
<proteinExistence type="predicted"/>
<evidence type="ECO:0000259" key="2">
    <source>
        <dbReference type="Pfam" id="PF14343"/>
    </source>
</evidence>
<sequence>MNMKKAGLLFLMLAVFLMAGTTVSAFSDVQSNEDGSKIETLVKEKILTGVSKDRFGSKEKVSFAQGVAMIVKSTGIHIDNLRFFKAPKASDYFPKVPDQAWYSQFFIIAACNGLDLPKDIDPSTNMTREQFAHYLFKAITARGDFAYPEMFVIIKDEDQVTKTYMDSIQHVLIAKIASLDSNNKFRPKQLLIRSDAAVMSYNANRFLRASQPIQPQPPGEDTNTQVQLTTTAVNQDITKVILTAQLPNPGYGIVITKVAYTEDTAVISYKVMSPDPDKMYPQVITEAKTVTYIPSVYKAVLSPDSEGTKPPGIQMKQAS</sequence>
<gene>
    <name evidence="3" type="ORF">ACFSUF_10485</name>
</gene>
<dbReference type="InterPro" id="IPR025748">
    <property type="entry name" value="PrcB_C_dom"/>
</dbReference>
<keyword evidence="3" id="KW-0378">Hydrolase</keyword>
<dbReference type="EMBL" id="JBHUME010000007">
    <property type="protein sequence ID" value="MFD2612847.1"/>
    <property type="molecule type" value="Genomic_DNA"/>
</dbReference>
<keyword evidence="3" id="KW-0645">Protease</keyword>
<dbReference type="Pfam" id="PF14343">
    <property type="entry name" value="PrcB_C"/>
    <property type="match status" value="1"/>
</dbReference>
<name>A0ABW5PET1_9BACL</name>
<evidence type="ECO:0000313" key="4">
    <source>
        <dbReference type="Proteomes" id="UP001597541"/>
    </source>
</evidence>
<feature type="chain" id="PRO_5046676539" evidence="1">
    <location>
        <begin position="20"/>
        <end position="319"/>
    </location>
</feature>
<dbReference type="GO" id="GO:0006508">
    <property type="term" value="P:proteolysis"/>
    <property type="evidence" value="ECO:0007669"/>
    <property type="project" value="UniProtKB-KW"/>
</dbReference>
<keyword evidence="1" id="KW-0732">Signal</keyword>
<evidence type="ECO:0000313" key="3">
    <source>
        <dbReference type="EMBL" id="MFD2612847.1"/>
    </source>
</evidence>
<keyword evidence="4" id="KW-1185">Reference proteome</keyword>
<dbReference type="GO" id="GO:0008233">
    <property type="term" value="F:peptidase activity"/>
    <property type="evidence" value="ECO:0007669"/>
    <property type="project" value="UniProtKB-KW"/>
</dbReference>
<accession>A0ABW5PET1</accession>
<dbReference type="Proteomes" id="UP001597541">
    <property type="component" value="Unassembled WGS sequence"/>
</dbReference>
<feature type="signal peptide" evidence="1">
    <location>
        <begin position="1"/>
        <end position="19"/>
    </location>
</feature>
<evidence type="ECO:0000256" key="1">
    <source>
        <dbReference type="SAM" id="SignalP"/>
    </source>
</evidence>
<organism evidence="3 4">
    <name type="scientific">Paenibacillus gansuensis</name>
    <dbReference type="NCBI Taxonomy" id="306542"/>
    <lineage>
        <taxon>Bacteria</taxon>
        <taxon>Bacillati</taxon>
        <taxon>Bacillota</taxon>
        <taxon>Bacilli</taxon>
        <taxon>Bacillales</taxon>
        <taxon>Paenibacillaceae</taxon>
        <taxon>Paenibacillus</taxon>
    </lineage>
</organism>
<comment type="caution">
    <text evidence="3">The sequence shown here is derived from an EMBL/GenBank/DDBJ whole genome shotgun (WGS) entry which is preliminary data.</text>
</comment>